<evidence type="ECO:0000256" key="1">
    <source>
        <dbReference type="ARBA" id="ARBA00004370"/>
    </source>
</evidence>
<feature type="transmembrane region" description="Helical" evidence="6">
    <location>
        <begin position="215"/>
        <end position="233"/>
    </location>
</feature>
<organism evidence="7 8">
    <name type="scientific">Thiogranum longum</name>
    <dbReference type="NCBI Taxonomy" id="1537524"/>
    <lineage>
        <taxon>Bacteria</taxon>
        <taxon>Pseudomonadati</taxon>
        <taxon>Pseudomonadota</taxon>
        <taxon>Gammaproteobacteria</taxon>
        <taxon>Chromatiales</taxon>
        <taxon>Ectothiorhodospiraceae</taxon>
        <taxon>Thiogranum</taxon>
    </lineage>
</organism>
<dbReference type="PROSITE" id="PS50895">
    <property type="entry name" value="SURF1"/>
    <property type="match status" value="1"/>
</dbReference>
<protein>
    <recommendedName>
        <fullName evidence="6">SURF1-like protein</fullName>
    </recommendedName>
</protein>
<dbReference type="GO" id="GO:0005886">
    <property type="term" value="C:plasma membrane"/>
    <property type="evidence" value="ECO:0007669"/>
    <property type="project" value="UniProtKB-SubCell"/>
</dbReference>
<dbReference type="CDD" id="cd06662">
    <property type="entry name" value="SURF1"/>
    <property type="match status" value="1"/>
</dbReference>
<keyword evidence="5 6" id="KW-0472">Membrane</keyword>
<evidence type="ECO:0000313" key="7">
    <source>
        <dbReference type="EMBL" id="TCK17081.1"/>
    </source>
</evidence>
<keyword evidence="8" id="KW-1185">Reference proteome</keyword>
<keyword evidence="4 6" id="KW-1133">Transmembrane helix</keyword>
<dbReference type="AlphaFoldDB" id="A0A4R1H992"/>
<proteinExistence type="inferred from homology"/>
<reference evidence="7 8" key="1">
    <citation type="submission" date="2019-03" db="EMBL/GenBank/DDBJ databases">
        <title>Genomic Encyclopedia of Type Strains, Phase IV (KMG-IV): sequencing the most valuable type-strain genomes for metagenomic binning, comparative biology and taxonomic classification.</title>
        <authorList>
            <person name="Goeker M."/>
        </authorList>
    </citation>
    <scope>NUCLEOTIDE SEQUENCE [LARGE SCALE GENOMIC DNA]</scope>
    <source>
        <strain evidence="7 8">DSM 19610</strain>
    </source>
</reference>
<keyword evidence="3 6" id="KW-0812">Transmembrane</keyword>
<dbReference type="Pfam" id="PF02104">
    <property type="entry name" value="SURF1"/>
    <property type="match status" value="1"/>
</dbReference>
<dbReference type="InterPro" id="IPR045214">
    <property type="entry name" value="Surf1/Surf4"/>
</dbReference>
<dbReference type="EMBL" id="SMFX01000001">
    <property type="protein sequence ID" value="TCK17081.1"/>
    <property type="molecule type" value="Genomic_DNA"/>
</dbReference>
<accession>A0A4R1H992</accession>
<sequence length="243" mass="27798">MRFGSLEFRPGLWPTLITLIMFGILVSLGFWQLDRAAQKRALLEEYRAETNDAPLRLDPLRENYQGMGYRVVVASGHFDGARQLLLDNRTYNGRVGYQVLTPFVLDGTERRVLVNRGWVPLGNNRDALPDLPVPAGKQHIIARIKLPSDKIFMLADEEPRKGWPWRVQAVQIELFEKELGYPLMPLILLLESDTGDGFVRDWHPLTYGPERNEGYAVQWFGLALTLLIIYLVVNTSKVDKAHE</sequence>
<evidence type="ECO:0000256" key="2">
    <source>
        <dbReference type="ARBA" id="ARBA00007165"/>
    </source>
</evidence>
<dbReference type="PANTHER" id="PTHR23427">
    <property type="entry name" value="SURFEIT LOCUS PROTEIN"/>
    <property type="match status" value="1"/>
</dbReference>
<comment type="similarity">
    <text evidence="2 6">Belongs to the SURF1 family.</text>
</comment>
<dbReference type="RefSeq" id="WP_132970982.1">
    <property type="nucleotide sequence ID" value="NZ_SMFX01000001.1"/>
</dbReference>
<dbReference type="InterPro" id="IPR002994">
    <property type="entry name" value="Surf1/Shy1"/>
</dbReference>
<comment type="subcellular location">
    <subcellularLocation>
        <location evidence="6">Cell membrane</location>
        <topology evidence="6">Multi-pass membrane protein</topology>
    </subcellularLocation>
    <subcellularLocation>
        <location evidence="1">Membrane</location>
    </subcellularLocation>
</comment>
<dbReference type="PANTHER" id="PTHR23427:SF2">
    <property type="entry name" value="SURFEIT LOCUS PROTEIN 1"/>
    <property type="match status" value="1"/>
</dbReference>
<feature type="transmembrane region" description="Helical" evidence="6">
    <location>
        <begin position="12"/>
        <end position="31"/>
    </location>
</feature>
<evidence type="ECO:0000313" key="8">
    <source>
        <dbReference type="Proteomes" id="UP000295707"/>
    </source>
</evidence>
<evidence type="ECO:0000256" key="5">
    <source>
        <dbReference type="ARBA" id="ARBA00023136"/>
    </source>
</evidence>
<dbReference type="OrthoDB" id="9789940at2"/>
<evidence type="ECO:0000256" key="4">
    <source>
        <dbReference type="ARBA" id="ARBA00022989"/>
    </source>
</evidence>
<gene>
    <name evidence="7" type="ORF">DFR30_0301</name>
</gene>
<keyword evidence="6" id="KW-1003">Cell membrane</keyword>
<evidence type="ECO:0000256" key="3">
    <source>
        <dbReference type="ARBA" id="ARBA00022692"/>
    </source>
</evidence>
<dbReference type="Proteomes" id="UP000295707">
    <property type="component" value="Unassembled WGS sequence"/>
</dbReference>
<comment type="caution">
    <text evidence="7">The sequence shown here is derived from an EMBL/GenBank/DDBJ whole genome shotgun (WGS) entry which is preliminary data.</text>
</comment>
<evidence type="ECO:0000256" key="6">
    <source>
        <dbReference type="RuleBase" id="RU363076"/>
    </source>
</evidence>
<name>A0A4R1H992_9GAMM</name>